<keyword evidence="3" id="KW-0964">Secreted</keyword>
<accession>A0ABD0SNH0</accession>
<dbReference type="EMBL" id="JBEDNZ010000018">
    <property type="protein sequence ID" value="KAL0821166.1"/>
    <property type="molecule type" value="Genomic_DNA"/>
</dbReference>
<evidence type="ECO:0000256" key="1">
    <source>
        <dbReference type="ARBA" id="ARBA00004613"/>
    </source>
</evidence>
<evidence type="ECO:0000259" key="6">
    <source>
        <dbReference type="Pfam" id="PF00151"/>
    </source>
</evidence>
<dbReference type="CDD" id="cd00707">
    <property type="entry name" value="Pancreat_lipase_like"/>
    <property type="match status" value="1"/>
</dbReference>
<dbReference type="InterPro" id="IPR013818">
    <property type="entry name" value="Lipase"/>
</dbReference>
<reference evidence="7 8" key="1">
    <citation type="submission" date="2024-06" db="EMBL/GenBank/DDBJ databases">
        <title>A chromosome-level genome assembly of beet webworm, Loxostege sticticalis.</title>
        <authorList>
            <person name="Zhang Y."/>
        </authorList>
    </citation>
    <scope>NUCLEOTIDE SEQUENCE [LARGE SCALE GENOMIC DNA]</scope>
    <source>
        <strain evidence="7">AQ028</strain>
        <tissue evidence="7">Male pupae</tissue>
    </source>
</reference>
<dbReference type="PRINTS" id="PR00821">
    <property type="entry name" value="TAGLIPASE"/>
</dbReference>
<evidence type="ECO:0000256" key="5">
    <source>
        <dbReference type="SAM" id="SignalP"/>
    </source>
</evidence>
<evidence type="ECO:0000313" key="8">
    <source>
        <dbReference type="Proteomes" id="UP001549921"/>
    </source>
</evidence>
<dbReference type="PANTHER" id="PTHR11610:SF173">
    <property type="entry name" value="LIPASE DOMAIN-CONTAINING PROTEIN-RELATED"/>
    <property type="match status" value="1"/>
</dbReference>
<gene>
    <name evidence="7" type="ORF">ABMA28_005785</name>
</gene>
<keyword evidence="5" id="KW-0732">Signal</keyword>
<proteinExistence type="inferred from homology"/>
<dbReference type="Proteomes" id="UP001549921">
    <property type="component" value="Unassembled WGS sequence"/>
</dbReference>
<dbReference type="PANTHER" id="PTHR11610">
    <property type="entry name" value="LIPASE"/>
    <property type="match status" value="1"/>
</dbReference>
<dbReference type="InterPro" id="IPR029058">
    <property type="entry name" value="AB_hydrolase_fold"/>
</dbReference>
<evidence type="ECO:0000256" key="2">
    <source>
        <dbReference type="ARBA" id="ARBA00010701"/>
    </source>
</evidence>
<comment type="similarity">
    <text evidence="2 4">Belongs to the AB hydrolase superfamily. Lipase family.</text>
</comment>
<comment type="subcellular location">
    <subcellularLocation>
        <location evidence="1">Secreted</location>
    </subcellularLocation>
</comment>
<evidence type="ECO:0000256" key="3">
    <source>
        <dbReference type="ARBA" id="ARBA00022525"/>
    </source>
</evidence>
<feature type="chain" id="PRO_5044771299" description="Lipase domain-containing protein" evidence="5">
    <location>
        <begin position="18"/>
        <end position="335"/>
    </location>
</feature>
<dbReference type="AlphaFoldDB" id="A0ABD0SNH0"/>
<feature type="signal peptide" evidence="5">
    <location>
        <begin position="1"/>
        <end position="17"/>
    </location>
</feature>
<evidence type="ECO:0000313" key="7">
    <source>
        <dbReference type="EMBL" id="KAL0821166.1"/>
    </source>
</evidence>
<evidence type="ECO:0000256" key="4">
    <source>
        <dbReference type="RuleBase" id="RU004262"/>
    </source>
</evidence>
<dbReference type="InterPro" id="IPR000734">
    <property type="entry name" value="TAG_lipase"/>
</dbReference>
<sequence>MNTALVLLVASAYFASALPLDDQVVGIEKTYQRYIEFPDYEGNPHIVDLEAEPDWEVLSDLARNPNNNQYFLYTRRNNNRAQTLRINDAASIRNSNYNPHVPTVVISHGWLNKQSSNVNQRIRDAYLGRSDVNVIVVEWRRLALSDYITAMRGVPAVGRAVGQFIRFVINTVGGNLNNFHLIGFSLGSHVVGNAGRELGGRVARITGLDPAGPLWDNNNNRLNGNDGIYVEAIHTDGSVAGYGIGKPIARVDFFPNGGRSQPGCITNVCDHNRSWELFAATVTHNHLVGNRCDNMNQVSNNNCRGPALPMGNDNLRKSGNGIFRVNTGRRYPYFF</sequence>
<organism evidence="7 8">
    <name type="scientific">Loxostege sticticalis</name>
    <name type="common">Beet webworm moth</name>
    <dbReference type="NCBI Taxonomy" id="481309"/>
    <lineage>
        <taxon>Eukaryota</taxon>
        <taxon>Metazoa</taxon>
        <taxon>Ecdysozoa</taxon>
        <taxon>Arthropoda</taxon>
        <taxon>Hexapoda</taxon>
        <taxon>Insecta</taxon>
        <taxon>Pterygota</taxon>
        <taxon>Neoptera</taxon>
        <taxon>Endopterygota</taxon>
        <taxon>Lepidoptera</taxon>
        <taxon>Glossata</taxon>
        <taxon>Ditrysia</taxon>
        <taxon>Pyraloidea</taxon>
        <taxon>Crambidae</taxon>
        <taxon>Pyraustinae</taxon>
        <taxon>Loxostege</taxon>
    </lineage>
</organism>
<dbReference type="Pfam" id="PF00151">
    <property type="entry name" value="Lipase"/>
    <property type="match status" value="1"/>
</dbReference>
<comment type="caution">
    <text evidence="7">The sequence shown here is derived from an EMBL/GenBank/DDBJ whole genome shotgun (WGS) entry which is preliminary data.</text>
</comment>
<protein>
    <recommendedName>
        <fullName evidence="6">Lipase domain-containing protein</fullName>
    </recommendedName>
</protein>
<dbReference type="InterPro" id="IPR033906">
    <property type="entry name" value="Lipase_N"/>
</dbReference>
<dbReference type="Gene3D" id="3.40.50.1820">
    <property type="entry name" value="alpha/beta hydrolase"/>
    <property type="match status" value="1"/>
</dbReference>
<feature type="domain" description="Lipase" evidence="6">
    <location>
        <begin position="66"/>
        <end position="304"/>
    </location>
</feature>
<dbReference type="GO" id="GO:0005576">
    <property type="term" value="C:extracellular region"/>
    <property type="evidence" value="ECO:0007669"/>
    <property type="project" value="UniProtKB-SubCell"/>
</dbReference>
<name>A0ABD0SNH0_LOXSC</name>
<dbReference type="SUPFAM" id="SSF53474">
    <property type="entry name" value="alpha/beta-Hydrolases"/>
    <property type="match status" value="1"/>
</dbReference>